<feature type="region of interest" description="Disordered" evidence="4">
    <location>
        <begin position="1613"/>
        <end position="1638"/>
    </location>
</feature>
<dbReference type="HOGENOM" id="CLU_000022_0_9_11"/>
<dbReference type="Pfam" id="PF13193">
    <property type="entry name" value="AMP-binding_C"/>
    <property type="match status" value="1"/>
</dbReference>
<dbReference type="PRINTS" id="PR00154">
    <property type="entry name" value="AMPBINDING"/>
</dbReference>
<dbReference type="GO" id="GO:0044550">
    <property type="term" value="P:secondary metabolite biosynthetic process"/>
    <property type="evidence" value="ECO:0007669"/>
    <property type="project" value="TreeGrafter"/>
</dbReference>
<dbReference type="FunFam" id="3.30.300.30:FF:000010">
    <property type="entry name" value="Enterobactin synthetase component F"/>
    <property type="match status" value="1"/>
</dbReference>
<accession>D3Q1Q9</accession>
<dbReference type="GO" id="GO:0005737">
    <property type="term" value="C:cytoplasm"/>
    <property type="evidence" value="ECO:0007669"/>
    <property type="project" value="TreeGrafter"/>
</dbReference>
<dbReference type="PROSITE" id="PS50075">
    <property type="entry name" value="CARRIER"/>
    <property type="match status" value="2"/>
</dbReference>
<dbReference type="InterPro" id="IPR009081">
    <property type="entry name" value="PP-bd_ACP"/>
</dbReference>
<dbReference type="SMART" id="SM00823">
    <property type="entry name" value="PKS_PP"/>
    <property type="match status" value="2"/>
</dbReference>
<dbReference type="GO" id="GO:0003824">
    <property type="term" value="F:catalytic activity"/>
    <property type="evidence" value="ECO:0007669"/>
    <property type="project" value="InterPro"/>
</dbReference>
<reference evidence="6 7" key="1">
    <citation type="journal article" date="2009" name="Stand. Genomic Sci.">
        <title>Complete genome sequence of Stackebrandtia nassauensis type strain (LLR-40K-21).</title>
        <authorList>
            <person name="Munk C."/>
            <person name="Lapidus A."/>
            <person name="Copeland A."/>
            <person name="Jando M."/>
            <person name="Mayilraj S."/>
            <person name="Glavina Del Rio T."/>
            <person name="Nolan M."/>
            <person name="Chen F."/>
            <person name="Lucas S."/>
            <person name="Tice H."/>
            <person name="Cheng J.F."/>
            <person name="Han C."/>
            <person name="Detter J.C."/>
            <person name="Bruce D."/>
            <person name="Goodwin L."/>
            <person name="Chain P."/>
            <person name="Pitluck S."/>
            <person name="Goker M."/>
            <person name="Ovchinikova G."/>
            <person name="Pati A."/>
            <person name="Ivanova N."/>
            <person name="Mavromatis K."/>
            <person name="Chen A."/>
            <person name="Palaniappan K."/>
            <person name="Land M."/>
            <person name="Hauser L."/>
            <person name="Chang Y.J."/>
            <person name="Jeffries C.D."/>
            <person name="Bristow J."/>
            <person name="Eisen J.A."/>
            <person name="Markowitz V."/>
            <person name="Hugenholtz P."/>
            <person name="Kyrpides N.C."/>
            <person name="Klenk H.P."/>
        </authorList>
    </citation>
    <scope>NUCLEOTIDE SEQUENCE [LARGE SCALE GENOMIC DNA]</scope>
    <source>
        <strain evidence="7">DSM 44728 / CIP 108903 / NRRL B-16338 / NBRC 102104 / LLR-40K-21</strain>
    </source>
</reference>
<dbReference type="KEGG" id="sna:Snas_0188"/>
<dbReference type="InterPro" id="IPR010071">
    <property type="entry name" value="AA_adenyl_dom"/>
</dbReference>
<name>D3Q1Q9_STANL</name>
<dbReference type="NCBIfam" id="TIGR01733">
    <property type="entry name" value="AA-adenyl-dom"/>
    <property type="match status" value="2"/>
</dbReference>
<dbReference type="GO" id="GO:0008610">
    <property type="term" value="P:lipid biosynthetic process"/>
    <property type="evidence" value="ECO:0007669"/>
    <property type="project" value="UniProtKB-ARBA"/>
</dbReference>
<dbReference type="GO" id="GO:0031177">
    <property type="term" value="F:phosphopantetheine binding"/>
    <property type="evidence" value="ECO:0007669"/>
    <property type="project" value="InterPro"/>
</dbReference>
<dbReference type="Pfam" id="PF00501">
    <property type="entry name" value="AMP-binding"/>
    <property type="match status" value="2"/>
</dbReference>
<feature type="compositionally biased region" description="Basic and acidic residues" evidence="4">
    <location>
        <begin position="482"/>
        <end position="501"/>
    </location>
</feature>
<sequence>MTSPRELATVPDLLRANTDAHPDRIAVSAGDGRWTYTELLARASRLATALGDAGVRPGDLVGVCMPRGRDGIAALLATWAAGAAYLPLDPSYPRHRLEYLAADSGFTALLTTTGLADRVPVPSGVPVIDTDTVPDALAPTAWPHRPQPSDLAYVIYTSGSTGEPKGVMVEHAALTNLVRWHGEAFDITTADRCSHIAAAGFDASVWEIWSALANGAALHVIPEDIRQSFDEAIDWCAAEAVTVAFLPTVMAEHLLRRPADDRLALRVLLTGGDRLRLHPGDHPFTLVNNYGPTECTVVATSTVVKPHPGDTAAVPSIGQAIDNTRIHLINEDGQPDERGEIWICGAGLARGYLGLPELTAERFVTGPDGERAYRTGDLAHRNPDGSLVFLGRVDDQVKIRGYRVELGEIDTALRWLDGVADCVTVARPDAVGEQRLISYVVPEPGREAPRLREALAELLPSYMVPAVFVELDALPVSANGKLDRDALPEPHGFEALTDERPAGPSSAAPSGTAPVELLTSLFAEVLGTPAVGTDTDFFDAGGHSLQLTMLLARIRDRFGIELKYRDLFAAATPSALAQLLGNHSPAPDDPAPTPAEADAPVPLSPAQQQLWLTSQLASGTAVNNVFKSYRVEGSIDVPALEWALAETVRRHEVLRTRFDVLDDEPVQVIAPPWQPRVELIEATDVPDAVTAFVTRPFDVAALPLLRLAIMRGDETQLAIVLHHLITDGWSLELFLAEVAGHYRDRTTGTVTDLPAPKQYGDFARAQRARMASSALKQSRAEYVTTLSDFPQLLELPADRPRPPERDFATDTVHFGVPAEVADKLERLGREHGATRFMTLLAACDVLLHRWSGQERFLVGTPVANRTTVDSESTLGFFVNTLVLPADLSGDPDFGDLLDRVTGSSLAAFTRQEVPFADLVDDLDPQRSLAHNPLVQVLFSLQDVPATRLDLPGAELTEQPETVGATPFDLAVHLTPTAHGLTGELRYATELFDRATVERIAAQFNQLLESIADDPHQRVGGIDLLPAAERAELAALGTGPIRHPDPTVVPWKIRRIAEQPPDRVAVEDADGTWTYAELMHQVRALSVILRERGVGPESLVGVCMRRDRMLLASLLAVWMCGGAFIPMDPSYPRKRLEYMIADSRPTVLLATPETAATLDVGDVDIVLPGQHPAPDDADWPDVDITGANLAYVMYTSGSTGNPKGVMVEHSNLVNLLDAYAADPGFGPEDRLLALSSLSFDPAVRELTLPLTVGGRVIIAPEVTADPDELDALLRRGATHFGATPGVMKLYTSHTAKLPDTVRLLFCGGETISDALAEALLDLGITVLHGYGPTETTVSVCFAPVTADTPISIGRPIANTRLHVVDPAGRLVPRGVPGELVISGAGVGRGYLHRPDLTAERFRPAPDGSRGYHTGDLVRWTGDGNLKFLGRTDNQVKINGCRVELGEVDATVRDFPGVRDNLTVTRDDPSGGKRLVTYVLAQPGHRLDTAALHASAVESLPTHMLPSAWAILDAFPLNPNGKVDVSALPDPSPSHANQEPPTTATELALAAIWHDVLGTPTPTRDADFFTSGGHSLAAMRVVTRIRERLHPDVALRDIFAHPRLRDLASHLDGLTDTEPATPAIGRVDRSKHRLDASRLS</sequence>
<organism evidence="6 7">
    <name type="scientific">Stackebrandtia nassauensis (strain DSM 44728 / CIP 108903 / NRRL B-16338 / NBRC 102104 / LLR-40K-21)</name>
    <dbReference type="NCBI Taxonomy" id="446470"/>
    <lineage>
        <taxon>Bacteria</taxon>
        <taxon>Bacillati</taxon>
        <taxon>Actinomycetota</taxon>
        <taxon>Actinomycetes</taxon>
        <taxon>Glycomycetales</taxon>
        <taxon>Glycomycetaceae</taxon>
        <taxon>Stackebrandtia</taxon>
    </lineage>
</organism>
<comment type="cofactor">
    <cofactor evidence="1">
        <name>pantetheine 4'-phosphate</name>
        <dbReference type="ChEBI" id="CHEBI:47942"/>
    </cofactor>
</comment>
<dbReference type="InterPro" id="IPR025110">
    <property type="entry name" value="AMP-bd_C"/>
</dbReference>
<dbReference type="CDD" id="cd05930">
    <property type="entry name" value="A_NRPS"/>
    <property type="match status" value="2"/>
</dbReference>
<dbReference type="SUPFAM" id="SSF52777">
    <property type="entry name" value="CoA-dependent acyltransferases"/>
    <property type="match status" value="2"/>
</dbReference>
<dbReference type="InterPro" id="IPR001242">
    <property type="entry name" value="Condensation_dom"/>
</dbReference>
<dbReference type="OrthoDB" id="2472181at2"/>
<dbReference type="CDD" id="cd19531">
    <property type="entry name" value="LCL_NRPS-like"/>
    <property type="match status" value="1"/>
</dbReference>
<dbReference type="Proteomes" id="UP000000844">
    <property type="component" value="Chromosome"/>
</dbReference>
<evidence type="ECO:0000259" key="5">
    <source>
        <dbReference type="PROSITE" id="PS50075"/>
    </source>
</evidence>
<evidence type="ECO:0000256" key="4">
    <source>
        <dbReference type="SAM" id="MobiDB-lite"/>
    </source>
</evidence>
<dbReference type="InterPro" id="IPR023213">
    <property type="entry name" value="CAT-like_dom_sf"/>
</dbReference>
<dbReference type="InterPro" id="IPR036736">
    <property type="entry name" value="ACP-like_sf"/>
</dbReference>
<dbReference type="FunFam" id="3.40.50.980:FF:000001">
    <property type="entry name" value="Non-ribosomal peptide synthetase"/>
    <property type="match status" value="2"/>
</dbReference>
<dbReference type="InterPro" id="IPR006162">
    <property type="entry name" value="Ppantetheine_attach_site"/>
</dbReference>
<feature type="region of interest" description="Disordered" evidence="4">
    <location>
        <begin position="579"/>
        <end position="600"/>
    </location>
</feature>
<dbReference type="PROSITE" id="PS00455">
    <property type="entry name" value="AMP_BINDING"/>
    <property type="match status" value="2"/>
</dbReference>
<dbReference type="SUPFAM" id="SSF47336">
    <property type="entry name" value="ACP-like"/>
    <property type="match status" value="2"/>
</dbReference>
<evidence type="ECO:0000256" key="1">
    <source>
        <dbReference type="ARBA" id="ARBA00001957"/>
    </source>
</evidence>
<protein>
    <submittedName>
        <fullName evidence="6">Amino acid adenylation domain protein</fullName>
    </submittedName>
</protein>
<gene>
    <name evidence="6" type="ordered locus">Snas_0188</name>
</gene>
<dbReference type="Pfam" id="PF00668">
    <property type="entry name" value="Condensation"/>
    <property type="match status" value="1"/>
</dbReference>
<dbReference type="Pfam" id="PF00550">
    <property type="entry name" value="PP-binding"/>
    <property type="match status" value="2"/>
</dbReference>
<dbReference type="Gene3D" id="1.10.1200.10">
    <property type="entry name" value="ACP-like"/>
    <property type="match status" value="2"/>
</dbReference>
<evidence type="ECO:0000313" key="6">
    <source>
        <dbReference type="EMBL" id="ADD39907.1"/>
    </source>
</evidence>
<dbReference type="STRING" id="446470.Snas_0188"/>
<dbReference type="InterPro" id="IPR020845">
    <property type="entry name" value="AMP-binding_CS"/>
</dbReference>
<dbReference type="FunFam" id="1.10.1200.10:FF:000016">
    <property type="entry name" value="Non-ribosomal peptide synthase"/>
    <property type="match status" value="1"/>
</dbReference>
<proteinExistence type="predicted"/>
<dbReference type="Gene3D" id="3.30.300.30">
    <property type="match status" value="2"/>
</dbReference>
<dbReference type="Gene3D" id="3.30.559.10">
    <property type="entry name" value="Chloramphenicol acetyltransferase-like domain"/>
    <property type="match status" value="1"/>
</dbReference>
<evidence type="ECO:0000256" key="2">
    <source>
        <dbReference type="ARBA" id="ARBA00022450"/>
    </source>
</evidence>
<dbReference type="Gene3D" id="3.40.50.12780">
    <property type="entry name" value="N-terminal domain of ligase-like"/>
    <property type="match status" value="2"/>
</dbReference>
<dbReference type="InterPro" id="IPR000873">
    <property type="entry name" value="AMP-dep_synth/lig_dom"/>
</dbReference>
<feature type="domain" description="Carrier" evidence="5">
    <location>
        <begin position="509"/>
        <end position="584"/>
    </location>
</feature>
<keyword evidence="7" id="KW-1185">Reference proteome</keyword>
<keyword evidence="2" id="KW-0596">Phosphopantetheine</keyword>
<dbReference type="RefSeq" id="WP_013015478.1">
    <property type="nucleotide sequence ID" value="NC_013947.1"/>
</dbReference>
<evidence type="ECO:0000313" key="7">
    <source>
        <dbReference type="Proteomes" id="UP000000844"/>
    </source>
</evidence>
<dbReference type="InterPro" id="IPR042099">
    <property type="entry name" value="ANL_N_sf"/>
</dbReference>
<feature type="region of interest" description="Disordered" evidence="4">
    <location>
        <begin position="482"/>
        <end position="510"/>
    </location>
</feature>
<dbReference type="SUPFAM" id="SSF56801">
    <property type="entry name" value="Acetyl-CoA synthetase-like"/>
    <property type="match status" value="2"/>
</dbReference>
<dbReference type="InterPro" id="IPR045851">
    <property type="entry name" value="AMP-bd_C_sf"/>
</dbReference>
<dbReference type="PROSITE" id="PS00012">
    <property type="entry name" value="PHOSPHOPANTETHEINE"/>
    <property type="match status" value="2"/>
</dbReference>
<dbReference type="InterPro" id="IPR020806">
    <property type="entry name" value="PKS_PP-bd"/>
</dbReference>
<evidence type="ECO:0000256" key="3">
    <source>
        <dbReference type="ARBA" id="ARBA00022553"/>
    </source>
</evidence>
<dbReference type="Gene3D" id="3.30.559.30">
    <property type="entry name" value="Nonribosomal peptide synthetase, condensation domain"/>
    <property type="match status" value="1"/>
</dbReference>
<dbReference type="PANTHER" id="PTHR45527:SF1">
    <property type="entry name" value="FATTY ACID SYNTHASE"/>
    <property type="match status" value="1"/>
</dbReference>
<dbReference type="GO" id="GO:0072330">
    <property type="term" value="P:monocarboxylic acid biosynthetic process"/>
    <property type="evidence" value="ECO:0007669"/>
    <property type="project" value="UniProtKB-ARBA"/>
</dbReference>
<dbReference type="GO" id="GO:0043041">
    <property type="term" value="P:amino acid activation for nonribosomal peptide biosynthetic process"/>
    <property type="evidence" value="ECO:0007669"/>
    <property type="project" value="TreeGrafter"/>
</dbReference>
<feature type="domain" description="Carrier" evidence="5">
    <location>
        <begin position="1538"/>
        <end position="1613"/>
    </location>
</feature>
<dbReference type="PANTHER" id="PTHR45527">
    <property type="entry name" value="NONRIBOSOMAL PEPTIDE SYNTHETASE"/>
    <property type="match status" value="1"/>
</dbReference>
<keyword evidence="3" id="KW-0597">Phosphoprotein</keyword>
<dbReference type="InterPro" id="IPR020459">
    <property type="entry name" value="AMP-binding"/>
</dbReference>
<dbReference type="EMBL" id="CP001778">
    <property type="protein sequence ID" value="ADD39907.1"/>
    <property type="molecule type" value="Genomic_DNA"/>
</dbReference>
<dbReference type="NCBIfam" id="NF003417">
    <property type="entry name" value="PRK04813.1"/>
    <property type="match status" value="2"/>
</dbReference>
<dbReference type="eggNOG" id="COG1020">
    <property type="taxonomic scope" value="Bacteria"/>
</dbReference>